<dbReference type="InterPro" id="IPR004559">
    <property type="entry name" value="HemW-like"/>
</dbReference>
<feature type="domain" description="Radical SAM core" evidence="11">
    <location>
        <begin position="7"/>
        <end position="240"/>
    </location>
</feature>
<reference evidence="12 13" key="1">
    <citation type="submission" date="2017-10" db="EMBL/GenBank/DDBJ databases">
        <title>Genome announcement of Methylocella silvestris TVC from permafrost.</title>
        <authorList>
            <person name="Wang J."/>
            <person name="Geng K."/>
            <person name="Ul-Haque F."/>
            <person name="Crombie A.T."/>
            <person name="Street L.E."/>
            <person name="Wookey P.A."/>
            <person name="Murrell J.C."/>
            <person name="Pratscher J."/>
        </authorList>
    </citation>
    <scope>NUCLEOTIDE SEQUENCE [LARGE SCALE GENOMIC DNA]</scope>
    <source>
        <strain evidence="12 13">TVC</strain>
    </source>
</reference>
<accession>A0A2J7THP5</accession>
<evidence type="ECO:0000256" key="7">
    <source>
        <dbReference type="ARBA" id="ARBA00023004"/>
    </source>
</evidence>
<keyword evidence="5 10" id="KW-0949">S-adenosyl-L-methionine</keyword>
<evidence type="ECO:0000313" key="12">
    <source>
        <dbReference type="EMBL" id="PNG26276.1"/>
    </source>
</evidence>
<keyword evidence="8 10" id="KW-0411">Iron-sulfur</keyword>
<dbReference type="OrthoDB" id="9808022at2"/>
<dbReference type="GO" id="GO:0006779">
    <property type="term" value="P:porphyrin-containing compound biosynthetic process"/>
    <property type="evidence" value="ECO:0007669"/>
    <property type="project" value="InterPro"/>
</dbReference>
<comment type="cofactor">
    <cofactor evidence="1">
        <name>[4Fe-4S] cluster</name>
        <dbReference type="ChEBI" id="CHEBI:49883"/>
    </cofactor>
</comment>
<evidence type="ECO:0000256" key="9">
    <source>
        <dbReference type="ARBA" id="ARBA00023186"/>
    </source>
</evidence>
<comment type="function">
    <text evidence="10">Probably acts as a heme chaperone, transferring heme to an unknown acceptor. Binds one molecule of heme per monomer, possibly covalently. Binds 1 [4Fe-4S] cluster. The cluster is coordinated with 3 cysteines and an exchangeable S-adenosyl-L-methionine.</text>
</comment>
<dbReference type="AlphaFoldDB" id="A0A2J7THP5"/>
<comment type="subcellular location">
    <subcellularLocation>
        <location evidence="10">Cytoplasm</location>
    </subcellularLocation>
</comment>
<evidence type="ECO:0000256" key="4">
    <source>
        <dbReference type="ARBA" id="ARBA00022617"/>
    </source>
</evidence>
<dbReference type="GO" id="GO:0005737">
    <property type="term" value="C:cytoplasm"/>
    <property type="evidence" value="ECO:0007669"/>
    <property type="project" value="UniProtKB-SubCell"/>
</dbReference>
<evidence type="ECO:0000256" key="1">
    <source>
        <dbReference type="ARBA" id="ARBA00001966"/>
    </source>
</evidence>
<dbReference type="CDD" id="cd01335">
    <property type="entry name" value="Radical_SAM"/>
    <property type="match status" value="1"/>
</dbReference>
<dbReference type="EMBL" id="PDZR01000008">
    <property type="protein sequence ID" value="PNG26276.1"/>
    <property type="molecule type" value="Genomic_DNA"/>
</dbReference>
<evidence type="ECO:0000313" key="13">
    <source>
        <dbReference type="Proteomes" id="UP000236286"/>
    </source>
</evidence>
<dbReference type="PROSITE" id="PS51918">
    <property type="entry name" value="RADICAL_SAM"/>
    <property type="match status" value="1"/>
</dbReference>
<keyword evidence="10" id="KW-0963">Cytoplasm</keyword>
<keyword evidence="10" id="KW-0004">4Fe-4S</keyword>
<keyword evidence="9 10" id="KW-0143">Chaperone</keyword>
<dbReference type="InterPro" id="IPR007197">
    <property type="entry name" value="rSAM"/>
</dbReference>
<dbReference type="PANTHER" id="PTHR13932:SF5">
    <property type="entry name" value="RADICAL S-ADENOSYL METHIONINE DOMAIN-CONTAINING PROTEIN 1, MITOCHONDRIAL"/>
    <property type="match status" value="1"/>
</dbReference>
<evidence type="ECO:0000256" key="2">
    <source>
        <dbReference type="ARBA" id="ARBA00006100"/>
    </source>
</evidence>
<dbReference type="SFLD" id="SFLDG01065">
    <property type="entry name" value="anaerobic_coproporphyrinogen-I"/>
    <property type="match status" value="1"/>
</dbReference>
<keyword evidence="6 10" id="KW-0479">Metal-binding</keyword>
<dbReference type="InterPro" id="IPR058240">
    <property type="entry name" value="rSAM_sf"/>
</dbReference>
<dbReference type="InterPro" id="IPR013785">
    <property type="entry name" value="Aldolase_TIM"/>
</dbReference>
<dbReference type="InterPro" id="IPR034505">
    <property type="entry name" value="Coproporphyrinogen-III_oxidase"/>
</dbReference>
<dbReference type="PANTHER" id="PTHR13932">
    <property type="entry name" value="COPROPORPHYRINIGEN III OXIDASE"/>
    <property type="match status" value="1"/>
</dbReference>
<evidence type="ECO:0000256" key="8">
    <source>
        <dbReference type="ARBA" id="ARBA00023014"/>
    </source>
</evidence>
<dbReference type="SUPFAM" id="SSF102114">
    <property type="entry name" value="Radical SAM enzymes"/>
    <property type="match status" value="1"/>
</dbReference>
<organism evidence="12 13">
    <name type="scientific">Methylocella silvestris</name>
    <dbReference type="NCBI Taxonomy" id="199596"/>
    <lineage>
        <taxon>Bacteria</taxon>
        <taxon>Pseudomonadati</taxon>
        <taxon>Pseudomonadota</taxon>
        <taxon>Alphaproteobacteria</taxon>
        <taxon>Hyphomicrobiales</taxon>
        <taxon>Beijerinckiaceae</taxon>
        <taxon>Methylocella</taxon>
    </lineage>
</organism>
<proteinExistence type="inferred from homology"/>
<dbReference type="RefSeq" id="WP_102843441.1">
    <property type="nucleotide sequence ID" value="NZ_PDZR01000008.1"/>
</dbReference>
<dbReference type="Gene3D" id="3.20.20.70">
    <property type="entry name" value="Aldolase class I"/>
    <property type="match status" value="1"/>
</dbReference>
<gene>
    <name evidence="12" type="ORF">CR492_09140</name>
</gene>
<dbReference type="Pfam" id="PF04055">
    <property type="entry name" value="Radical_SAM"/>
    <property type="match status" value="1"/>
</dbReference>
<evidence type="ECO:0000259" key="11">
    <source>
        <dbReference type="PROSITE" id="PS51918"/>
    </source>
</evidence>
<keyword evidence="4 10" id="KW-0349">Heme</keyword>
<dbReference type="SFLD" id="SFLDS00029">
    <property type="entry name" value="Radical_SAM"/>
    <property type="match status" value="1"/>
</dbReference>
<keyword evidence="7 10" id="KW-0408">Iron</keyword>
<dbReference type="GO" id="GO:0004109">
    <property type="term" value="F:coproporphyrinogen oxidase activity"/>
    <property type="evidence" value="ECO:0007669"/>
    <property type="project" value="InterPro"/>
</dbReference>
<comment type="caution">
    <text evidence="12">The sequence shown here is derived from an EMBL/GenBank/DDBJ whole genome shotgun (WGS) entry which is preliminary data.</text>
</comment>
<name>A0A2J7THP5_METSI</name>
<evidence type="ECO:0000256" key="6">
    <source>
        <dbReference type="ARBA" id="ARBA00022723"/>
    </source>
</evidence>
<dbReference type="SFLD" id="SFLDF00562">
    <property type="entry name" value="HemN-like__clustered_with_heat"/>
    <property type="match status" value="1"/>
</dbReference>
<dbReference type="InterPro" id="IPR006638">
    <property type="entry name" value="Elp3/MiaA/NifB-like_rSAM"/>
</dbReference>
<comment type="similarity">
    <text evidence="2">Belongs to the anaerobic coproporphyrinogen-III oxidase family. HemW subfamily.</text>
</comment>
<dbReference type="GO" id="GO:0051539">
    <property type="term" value="F:4 iron, 4 sulfur cluster binding"/>
    <property type="evidence" value="ECO:0007669"/>
    <property type="project" value="UniProtKB-UniRule"/>
</dbReference>
<sequence length="389" mass="42196">MAHELQNGADPGFGVYVHWPFCLSKCPYCDFNSHVRHEPVDEARFASALIGEIAHRAETTRGRQVASIFFGGGTPSLMSASTVARIIEAIDSYWTLAPGAEITLEANPTSVEATKFAGFRAAGVNRVSIGVQALNDADLKALGRTHSSAEALAALHIARKTFERFSFDLIYARPGQSVAQWRSELASALALARDHLSLYQLTIEPGTMFERMRDAGKLVVPGPDLGRDFWDATQEIMNGAGLPAYEISNHARPGAESRHNLIYWRTGDYAGVGPGAHGRISSGNKRRAQATERDPQKWLSAVEFAGHGLIENEILSREEQGDEFLLMGLRLAEGIEVGRFEATSGRGLDQSRIQSLIADGMVEYTSSGRLRVSAEGFPLLDAVVADLAA</sequence>
<dbReference type="SMART" id="SM00729">
    <property type="entry name" value="Elp3"/>
    <property type="match status" value="1"/>
</dbReference>
<dbReference type="Proteomes" id="UP000236286">
    <property type="component" value="Unassembled WGS sequence"/>
</dbReference>
<dbReference type="GO" id="GO:0046872">
    <property type="term" value="F:metal ion binding"/>
    <property type="evidence" value="ECO:0007669"/>
    <property type="project" value="UniProtKB-UniRule"/>
</dbReference>
<dbReference type="InterPro" id="IPR010723">
    <property type="entry name" value="HemN_C"/>
</dbReference>
<evidence type="ECO:0000256" key="5">
    <source>
        <dbReference type="ARBA" id="ARBA00022691"/>
    </source>
</evidence>
<dbReference type="Pfam" id="PF06969">
    <property type="entry name" value="HemN_C"/>
    <property type="match status" value="1"/>
</dbReference>
<evidence type="ECO:0000256" key="3">
    <source>
        <dbReference type="ARBA" id="ARBA00017228"/>
    </source>
</evidence>
<dbReference type="SFLD" id="SFLDF00288">
    <property type="entry name" value="HemN-like__clustered_with_nucl"/>
    <property type="match status" value="1"/>
</dbReference>
<dbReference type="NCBIfam" id="TIGR00539">
    <property type="entry name" value="hemN_rel"/>
    <property type="match status" value="1"/>
</dbReference>
<evidence type="ECO:0000256" key="10">
    <source>
        <dbReference type="RuleBase" id="RU364116"/>
    </source>
</evidence>
<protein>
    <recommendedName>
        <fullName evidence="3 10">Heme chaperone HemW</fullName>
    </recommendedName>
</protein>